<dbReference type="InterPro" id="IPR007029">
    <property type="entry name" value="YHS_dom"/>
</dbReference>
<organism evidence="4 5">
    <name type="scientific">Oceanibacterium hippocampi</name>
    <dbReference type="NCBI Taxonomy" id="745714"/>
    <lineage>
        <taxon>Bacteria</taxon>
        <taxon>Pseudomonadati</taxon>
        <taxon>Pseudomonadota</taxon>
        <taxon>Alphaproteobacteria</taxon>
        <taxon>Sneathiellales</taxon>
        <taxon>Sneathiellaceae</taxon>
        <taxon>Oceanibacterium</taxon>
    </lineage>
</organism>
<proteinExistence type="predicted"/>
<dbReference type="Pfam" id="PF04945">
    <property type="entry name" value="YHS"/>
    <property type="match status" value="1"/>
</dbReference>
<keyword evidence="2" id="KW-0732">Signal</keyword>
<evidence type="ECO:0000256" key="1">
    <source>
        <dbReference type="SAM" id="MobiDB-lite"/>
    </source>
</evidence>
<sequence length="180" mass="19149">MIRSLLLASAFSLIAMASAQAGAQYVDKSGFAIGGYDPVAYFDLAQSPVGQRQAPAVPGKASITAEYNGATWAFASEAHRDRFLADPAKYAPAYDGHCAYGIAQGGKVPGNPNLWRIVDGTLYLNITPTVVGFWEADIPDNLSKSRANWAELESKPASESSWKALDDNKGTYSGEAPITD</sequence>
<dbReference type="EMBL" id="FWFR01000003">
    <property type="protein sequence ID" value="SLN73239.1"/>
    <property type="molecule type" value="Genomic_DNA"/>
</dbReference>
<dbReference type="NCBIfam" id="NF041384">
    <property type="entry name" value="YHS_seleno_dom"/>
    <property type="match status" value="1"/>
</dbReference>
<evidence type="ECO:0000313" key="4">
    <source>
        <dbReference type="EMBL" id="SLN73239.1"/>
    </source>
</evidence>
<dbReference type="Proteomes" id="UP000193200">
    <property type="component" value="Unassembled WGS sequence"/>
</dbReference>
<evidence type="ECO:0000259" key="3">
    <source>
        <dbReference type="Pfam" id="PF04945"/>
    </source>
</evidence>
<feature type="signal peptide" evidence="2">
    <location>
        <begin position="1"/>
        <end position="21"/>
    </location>
</feature>
<dbReference type="InParanoid" id="A0A1Y5TUI6"/>
<protein>
    <submittedName>
        <fullName evidence="4">YHS domain protein</fullName>
    </submittedName>
</protein>
<accession>A0A1Y5TUI6</accession>
<name>A0A1Y5TUI6_9PROT</name>
<gene>
    <name evidence="4" type="ORF">OCH7691_03576</name>
</gene>
<evidence type="ECO:0000313" key="5">
    <source>
        <dbReference type="Proteomes" id="UP000193200"/>
    </source>
</evidence>
<dbReference type="AlphaFoldDB" id="A0A1Y5TUI6"/>
<feature type="domain" description="YHS" evidence="3">
    <location>
        <begin position="58"/>
        <end position="93"/>
    </location>
</feature>
<evidence type="ECO:0000256" key="2">
    <source>
        <dbReference type="SAM" id="SignalP"/>
    </source>
</evidence>
<reference evidence="4 5" key="1">
    <citation type="submission" date="2017-03" db="EMBL/GenBank/DDBJ databases">
        <authorList>
            <person name="Afonso C.L."/>
            <person name="Miller P.J."/>
            <person name="Scott M.A."/>
            <person name="Spackman E."/>
            <person name="Goraichik I."/>
            <person name="Dimitrov K.M."/>
            <person name="Suarez D.L."/>
            <person name="Swayne D.E."/>
        </authorList>
    </citation>
    <scope>NUCLEOTIDE SEQUENCE [LARGE SCALE GENOMIC DNA]</scope>
    <source>
        <strain evidence="4 5">CECT 7691</strain>
    </source>
</reference>
<feature type="region of interest" description="Disordered" evidence="1">
    <location>
        <begin position="155"/>
        <end position="180"/>
    </location>
</feature>
<keyword evidence="5" id="KW-1185">Reference proteome</keyword>
<dbReference type="OrthoDB" id="344729at2"/>
<feature type="chain" id="PRO_5013187244" evidence="2">
    <location>
        <begin position="22"/>
        <end position="180"/>
    </location>
</feature>
<dbReference type="RefSeq" id="WP_085884909.1">
    <property type="nucleotide sequence ID" value="NZ_FWFR01000003.1"/>
</dbReference>